<sequence>MAAPPNSPSAPVPAYRLLFERNPLPMFIVDRRTRCFLAANQAAARAYGYSEDEFRGMTLFDIRPIEDRARLEAYLASVPAAVPSPEPTVWRHRRRNGEVFEVEVVSDAIDFDGQPARLVMVKDLTPLRRAEAELLASERRFRRIVETAREGIWSIDAEARTTFVNPALARMLGYAPAEMLNRPLFHFMDDEGRIDAERNFERRRAGLGEQHDFRFRHKEGHAVWATLSTSPIFNDDGTFGGALAMVTDITERKLAAAQAFARSELMTMVAGGAPLGDVMAALARHVESELAGARVCIMALDHGRLRLLAAPALPDFFREAADGLVVGPQVCTCGVVGYSGRRQITEEIASDPNWTLYRPLAAAADLVSVWSEPILGRAGALLGTFGIYRGRRHAPDTAEFALVAGAAQIAAIVIERKRADEALRESQKMESLGTLAGGIAHDFNNILGAILGNLSLLRQQPGIAPGADERLAQIDRSAQRARNLVQQILAFSRRQPQALRAQPLQPLVEESLALLRASLPASVRLDARLAIRPGEAPLHVRADATQIQQVLMNLCSNAWHALQEAAGRVEVGLEAVTLDAAAVQRLGHRLTPGAHAHLWVRDSGSGMDEATRARIFEPFFTTKPVGVGTGLGLAVVHGIVTEHGGAIAVDSAPECGSTFHLYFPAVDAADAAAEPTLSAPASAAATADRPRHILCIDDDEVMRLTEEGLLTSLGYLVTGCETGREAIEAVRAAPFAFDLVIADYNMPDLSGIDVARALARVRPALPVLISSGYITEEMRAQAAALGVRGLVRKENTVDELGPAVQQVLSVKETDRST</sequence>
<dbReference type="SUPFAM" id="SSF55874">
    <property type="entry name" value="ATPase domain of HSP90 chaperone/DNA topoisomerase II/histidine kinase"/>
    <property type="match status" value="1"/>
</dbReference>
<organism evidence="14 15">
    <name type="scientific">Pseudaquabacterium terrae</name>
    <dbReference type="NCBI Taxonomy" id="2732868"/>
    <lineage>
        <taxon>Bacteria</taxon>
        <taxon>Pseudomonadati</taxon>
        <taxon>Pseudomonadota</taxon>
        <taxon>Betaproteobacteria</taxon>
        <taxon>Burkholderiales</taxon>
        <taxon>Sphaerotilaceae</taxon>
        <taxon>Pseudaquabacterium</taxon>
    </lineage>
</organism>
<keyword evidence="3 9" id="KW-0597">Phosphoprotein</keyword>
<evidence type="ECO:0000256" key="3">
    <source>
        <dbReference type="ARBA" id="ARBA00022553"/>
    </source>
</evidence>
<dbReference type="InterPro" id="IPR000014">
    <property type="entry name" value="PAS"/>
</dbReference>
<dbReference type="Pfam" id="PF13185">
    <property type="entry name" value="GAF_2"/>
    <property type="match status" value="1"/>
</dbReference>
<dbReference type="CDD" id="cd00156">
    <property type="entry name" value="REC"/>
    <property type="match status" value="1"/>
</dbReference>
<feature type="domain" description="PAS" evidence="12">
    <location>
        <begin position="15"/>
        <end position="75"/>
    </location>
</feature>
<dbReference type="EC" id="2.7.13.3" evidence="2"/>
<evidence type="ECO:0000313" key="14">
    <source>
        <dbReference type="EMBL" id="NRF67426.1"/>
    </source>
</evidence>
<dbReference type="Gene3D" id="3.30.450.40">
    <property type="match status" value="1"/>
</dbReference>
<comment type="catalytic activity">
    <reaction evidence="1">
        <text>ATP + protein L-histidine = ADP + protein N-phospho-L-histidine.</text>
        <dbReference type="EC" id="2.7.13.3"/>
    </reaction>
</comment>
<dbReference type="SMART" id="SM00091">
    <property type="entry name" value="PAS"/>
    <property type="match status" value="2"/>
</dbReference>
<dbReference type="SMART" id="SM00387">
    <property type="entry name" value="HATPase_c"/>
    <property type="match status" value="1"/>
</dbReference>
<dbReference type="Proteomes" id="UP000737171">
    <property type="component" value="Unassembled WGS sequence"/>
</dbReference>
<keyword evidence="5" id="KW-0547">Nucleotide-binding</keyword>
<dbReference type="NCBIfam" id="TIGR00229">
    <property type="entry name" value="sensory_box"/>
    <property type="match status" value="2"/>
</dbReference>
<dbReference type="PANTHER" id="PTHR43065:SF42">
    <property type="entry name" value="TWO-COMPONENT SENSOR PPRA"/>
    <property type="match status" value="1"/>
</dbReference>
<dbReference type="InterPro" id="IPR035965">
    <property type="entry name" value="PAS-like_dom_sf"/>
</dbReference>
<dbReference type="SUPFAM" id="SSF55781">
    <property type="entry name" value="GAF domain-like"/>
    <property type="match status" value="1"/>
</dbReference>
<dbReference type="SMART" id="SM00448">
    <property type="entry name" value="REC"/>
    <property type="match status" value="1"/>
</dbReference>
<evidence type="ECO:0000256" key="7">
    <source>
        <dbReference type="ARBA" id="ARBA00022840"/>
    </source>
</evidence>
<dbReference type="Pfam" id="PF00072">
    <property type="entry name" value="Response_reg"/>
    <property type="match status" value="1"/>
</dbReference>
<evidence type="ECO:0000259" key="12">
    <source>
        <dbReference type="PROSITE" id="PS50112"/>
    </source>
</evidence>
<dbReference type="CDD" id="cd00130">
    <property type="entry name" value="PAS"/>
    <property type="match status" value="2"/>
</dbReference>
<evidence type="ECO:0000259" key="13">
    <source>
        <dbReference type="PROSITE" id="PS50113"/>
    </source>
</evidence>
<evidence type="ECO:0000256" key="2">
    <source>
        <dbReference type="ARBA" id="ARBA00012438"/>
    </source>
</evidence>
<dbReference type="RefSeq" id="WP_173122540.1">
    <property type="nucleotide sequence ID" value="NZ_JABRWJ010000003.1"/>
</dbReference>
<dbReference type="Gene3D" id="3.30.450.20">
    <property type="entry name" value="PAS domain"/>
    <property type="match status" value="2"/>
</dbReference>
<dbReference type="CDD" id="cd00082">
    <property type="entry name" value="HisKA"/>
    <property type="match status" value="1"/>
</dbReference>
<dbReference type="InterPro" id="IPR003661">
    <property type="entry name" value="HisK_dim/P_dom"/>
</dbReference>
<dbReference type="Pfam" id="PF02518">
    <property type="entry name" value="HATPase_c"/>
    <property type="match status" value="1"/>
</dbReference>
<dbReference type="PANTHER" id="PTHR43065">
    <property type="entry name" value="SENSOR HISTIDINE KINASE"/>
    <property type="match status" value="1"/>
</dbReference>
<feature type="domain" description="Response regulatory" evidence="11">
    <location>
        <begin position="692"/>
        <end position="808"/>
    </location>
</feature>
<dbReference type="PROSITE" id="PS50113">
    <property type="entry name" value="PAC"/>
    <property type="match status" value="1"/>
</dbReference>
<evidence type="ECO:0000256" key="4">
    <source>
        <dbReference type="ARBA" id="ARBA00022679"/>
    </source>
</evidence>
<dbReference type="InterPro" id="IPR003594">
    <property type="entry name" value="HATPase_dom"/>
</dbReference>
<evidence type="ECO:0000313" key="15">
    <source>
        <dbReference type="Proteomes" id="UP000737171"/>
    </source>
</evidence>
<dbReference type="InterPro" id="IPR005467">
    <property type="entry name" value="His_kinase_dom"/>
</dbReference>
<protein>
    <recommendedName>
        <fullName evidence="2">histidine kinase</fullName>
        <ecNumber evidence="2">2.7.13.3</ecNumber>
    </recommendedName>
</protein>
<dbReference type="InterPro" id="IPR029016">
    <property type="entry name" value="GAF-like_dom_sf"/>
</dbReference>
<dbReference type="InterPro" id="IPR036890">
    <property type="entry name" value="HATPase_C_sf"/>
</dbReference>
<dbReference type="SUPFAM" id="SSF55785">
    <property type="entry name" value="PYP-like sensor domain (PAS domain)"/>
    <property type="match status" value="2"/>
</dbReference>
<feature type="domain" description="PAC" evidence="13">
    <location>
        <begin position="209"/>
        <end position="261"/>
    </location>
</feature>
<dbReference type="InterPro" id="IPR004358">
    <property type="entry name" value="Sig_transdc_His_kin-like_C"/>
</dbReference>
<dbReference type="Gene3D" id="1.10.287.130">
    <property type="match status" value="1"/>
</dbReference>
<keyword evidence="6" id="KW-0418">Kinase</keyword>
<keyword evidence="4" id="KW-0808">Transferase</keyword>
<gene>
    <name evidence="14" type="ORF">HLB44_10560</name>
</gene>
<dbReference type="InterPro" id="IPR036097">
    <property type="entry name" value="HisK_dim/P_sf"/>
</dbReference>
<dbReference type="Pfam" id="PF00989">
    <property type="entry name" value="PAS"/>
    <property type="match status" value="1"/>
</dbReference>
<dbReference type="PROSITE" id="PS50112">
    <property type="entry name" value="PAS"/>
    <property type="match status" value="2"/>
</dbReference>
<feature type="domain" description="PAS" evidence="12">
    <location>
        <begin position="137"/>
        <end position="191"/>
    </location>
</feature>
<dbReference type="Gene3D" id="3.30.565.10">
    <property type="entry name" value="Histidine kinase-like ATPase, C-terminal domain"/>
    <property type="match status" value="1"/>
</dbReference>
<evidence type="ECO:0000259" key="11">
    <source>
        <dbReference type="PROSITE" id="PS50110"/>
    </source>
</evidence>
<comment type="caution">
    <text evidence="14">The sequence shown here is derived from an EMBL/GenBank/DDBJ whole genome shotgun (WGS) entry which is preliminary data.</text>
</comment>
<dbReference type="InterPro" id="IPR003018">
    <property type="entry name" value="GAF"/>
</dbReference>
<dbReference type="SUPFAM" id="SSF47384">
    <property type="entry name" value="Homodimeric domain of signal transducing histidine kinase"/>
    <property type="match status" value="1"/>
</dbReference>
<keyword evidence="15" id="KW-1185">Reference proteome</keyword>
<dbReference type="SMART" id="SM00086">
    <property type="entry name" value="PAC"/>
    <property type="match status" value="2"/>
</dbReference>
<evidence type="ECO:0000256" key="8">
    <source>
        <dbReference type="ARBA" id="ARBA00023012"/>
    </source>
</evidence>
<evidence type="ECO:0000256" key="5">
    <source>
        <dbReference type="ARBA" id="ARBA00022741"/>
    </source>
</evidence>
<evidence type="ECO:0000256" key="1">
    <source>
        <dbReference type="ARBA" id="ARBA00000085"/>
    </source>
</evidence>
<dbReference type="Pfam" id="PF00512">
    <property type="entry name" value="HisKA"/>
    <property type="match status" value="1"/>
</dbReference>
<dbReference type="PRINTS" id="PR00344">
    <property type="entry name" value="BCTRLSENSOR"/>
</dbReference>
<dbReference type="InterPro" id="IPR001789">
    <property type="entry name" value="Sig_transdc_resp-reg_receiver"/>
</dbReference>
<dbReference type="InterPro" id="IPR000700">
    <property type="entry name" value="PAS-assoc_C"/>
</dbReference>
<evidence type="ECO:0000256" key="6">
    <source>
        <dbReference type="ARBA" id="ARBA00022777"/>
    </source>
</evidence>
<dbReference type="PROSITE" id="PS50110">
    <property type="entry name" value="RESPONSE_REGULATORY"/>
    <property type="match status" value="1"/>
</dbReference>
<feature type="modified residue" description="4-aspartylphosphate" evidence="9">
    <location>
        <position position="743"/>
    </location>
</feature>
<evidence type="ECO:0000259" key="10">
    <source>
        <dbReference type="PROSITE" id="PS50109"/>
    </source>
</evidence>
<dbReference type="SUPFAM" id="SSF52172">
    <property type="entry name" value="CheY-like"/>
    <property type="match status" value="1"/>
</dbReference>
<dbReference type="Gene3D" id="3.40.50.2300">
    <property type="match status" value="1"/>
</dbReference>
<dbReference type="SMART" id="SM00388">
    <property type="entry name" value="HisKA"/>
    <property type="match status" value="1"/>
</dbReference>
<proteinExistence type="predicted"/>
<dbReference type="InterPro" id="IPR011006">
    <property type="entry name" value="CheY-like_superfamily"/>
</dbReference>
<dbReference type="PROSITE" id="PS50109">
    <property type="entry name" value="HIS_KIN"/>
    <property type="match status" value="1"/>
</dbReference>
<name>A0ABX2EFQ7_9BURK</name>
<accession>A0ABX2EFQ7</accession>
<dbReference type="InterPro" id="IPR001610">
    <property type="entry name" value="PAC"/>
</dbReference>
<evidence type="ECO:0000256" key="9">
    <source>
        <dbReference type="PROSITE-ProRule" id="PRU00169"/>
    </source>
</evidence>
<dbReference type="EMBL" id="JABRWJ010000003">
    <property type="protein sequence ID" value="NRF67426.1"/>
    <property type="molecule type" value="Genomic_DNA"/>
</dbReference>
<feature type="domain" description="Histidine kinase" evidence="10">
    <location>
        <begin position="438"/>
        <end position="667"/>
    </location>
</feature>
<keyword evidence="7" id="KW-0067">ATP-binding</keyword>
<keyword evidence="8" id="KW-0902">Two-component regulatory system</keyword>
<dbReference type="InterPro" id="IPR013767">
    <property type="entry name" value="PAS_fold"/>
</dbReference>
<reference evidence="14 15" key="1">
    <citation type="submission" date="2020-05" db="EMBL/GenBank/DDBJ databases">
        <title>Aquincola sp. isolate from soil.</title>
        <authorList>
            <person name="Han J."/>
            <person name="Kim D.-U."/>
        </authorList>
    </citation>
    <scope>NUCLEOTIDE SEQUENCE [LARGE SCALE GENOMIC DNA]</scope>
    <source>
        <strain evidence="14 15">S2</strain>
    </source>
</reference>
<dbReference type="Pfam" id="PF13426">
    <property type="entry name" value="PAS_9"/>
    <property type="match status" value="1"/>
</dbReference>